<feature type="domain" description="Glycoside hydrolase family 3 C-terminal" evidence="10">
    <location>
        <begin position="426"/>
        <end position="605"/>
    </location>
</feature>
<evidence type="ECO:0000256" key="8">
    <source>
        <dbReference type="SAM" id="Phobius"/>
    </source>
</evidence>
<dbReference type="Gene3D" id="3.20.20.300">
    <property type="entry name" value="Glycoside hydrolase, family 3, N-terminal domain"/>
    <property type="match status" value="1"/>
</dbReference>
<dbReference type="Gene3D" id="3.40.50.1700">
    <property type="entry name" value="Glycoside hydrolase family 3 C-terminal domain"/>
    <property type="match status" value="1"/>
</dbReference>
<dbReference type="Pfam" id="PF00933">
    <property type="entry name" value="Glyco_hydro_3"/>
    <property type="match status" value="1"/>
</dbReference>
<keyword evidence="8" id="KW-0472">Membrane</keyword>
<evidence type="ECO:0000256" key="2">
    <source>
        <dbReference type="ARBA" id="ARBA00005336"/>
    </source>
</evidence>
<evidence type="ECO:0000256" key="3">
    <source>
        <dbReference type="ARBA" id="ARBA00012744"/>
    </source>
</evidence>
<gene>
    <name evidence="11" type="ORF">A2482_02670</name>
</gene>
<keyword evidence="6 7" id="KW-0326">Glycosidase</keyword>
<dbReference type="PROSITE" id="PS00775">
    <property type="entry name" value="GLYCOSYL_HYDROL_F3"/>
    <property type="match status" value="1"/>
</dbReference>
<dbReference type="SUPFAM" id="SSF51445">
    <property type="entry name" value="(Trans)glycosidases"/>
    <property type="match status" value="1"/>
</dbReference>
<dbReference type="PANTHER" id="PTHR30620:SF16">
    <property type="entry name" value="LYSOSOMAL BETA GLUCOSIDASE"/>
    <property type="match status" value="1"/>
</dbReference>
<dbReference type="EMBL" id="MFGM01000038">
    <property type="protein sequence ID" value="OGF36150.1"/>
    <property type="molecule type" value="Genomic_DNA"/>
</dbReference>
<dbReference type="EC" id="3.2.1.21" evidence="3"/>
<proteinExistence type="inferred from homology"/>
<dbReference type="Pfam" id="PF01915">
    <property type="entry name" value="Glyco_hydro_3_C"/>
    <property type="match status" value="1"/>
</dbReference>
<feature type="domain" description="Glycoside hydrolase family 3 N-terminal" evidence="9">
    <location>
        <begin position="66"/>
        <end position="388"/>
    </location>
</feature>
<evidence type="ECO:0000256" key="4">
    <source>
        <dbReference type="ARBA" id="ARBA00022729"/>
    </source>
</evidence>
<keyword evidence="5 7" id="KW-0378">Hydrolase</keyword>
<keyword evidence="4" id="KW-0732">Signal</keyword>
<accession>A0A1F5TB11</accession>
<dbReference type="InterPro" id="IPR036881">
    <property type="entry name" value="Glyco_hydro_3_C_sf"/>
</dbReference>
<dbReference type="InterPro" id="IPR019800">
    <property type="entry name" value="Glyco_hydro_3_AS"/>
</dbReference>
<reference evidence="11 12" key="1">
    <citation type="journal article" date="2016" name="Nat. Commun.">
        <title>Thousands of microbial genomes shed light on interconnected biogeochemical processes in an aquifer system.</title>
        <authorList>
            <person name="Anantharaman K."/>
            <person name="Brown C.T."/>
            <person name="Hug L.A."/>
            <person name="Sharon I."/>
            <person name="Castelle C.J."/>
            <person name="Probst A.J."/>
            <person name="Thomas B.C."/>
            <person name="Singh A."/>
            <person name="Wilkins M.J."/>
            <person name="Karaoz U."/>
            <person name="Brodie E.L."/>
            <person name="Williams K.H."/>
            <person name="Hubbard S.S."/>
            <person name="Banfield J.F."/>
        </authorList>
    </citation>
    <scope>NUCLEOTIDE SEQUENCE [LARGE SCALE GENOMIC DNA]</scope>
</reference>
<evidence type="ECO:0000256" key="1">
    <source>
        <dbReference type="ARBA" id="ARBA00000448"/>
    </source>
</evidence>
<dbReference type="InterPro" id="IPR036962">
    <property type="entry name" value="Glyco_hydro_3_N_sf"/>
</dbReference>
<dbReference type="GO" id="GO:0008422">
    <property type="term" value="F:beta-glucosidase activity"/>
    <property type="evidence" value="ECO:0007669"/>
    <property type="project" value="UniProtKB-EC"/>
</dbReference>
<sequence length="606" mass="66154">MHLNFYHSKLITIIIIALLSMAALIFIFLNPPANEKNNNCHQINLPYQNPTLSIDQRVTDLMNRMTVAEKIGQMVLIEKNSLHDINDITQYNLGALLSGGGAGPTQDTPLAWLKMISEFQSAAKNTCLGIPLLYGIDAIHGHGNVLGATIFPHSIGLGATRDADLVKRVAKATAEEMAATGIYWNFAPNLDVAKDIRWGKTYETFGSDTANVAKLGLAYLEGMQNSSDGYFKVLANPKHFIGGGNMEYGTSRNPQFKVEEGNITINEKTLRQVHLVPFQKAIASGARVIMVGTASWQGKINSDNYHILTEILKNELGFSGFIVSDWYGVYQIETSKYNSLVRAINAGIDMVMTPFEYQEFIANLQEALANGDIAEERLNGAVKRILTVKFETGLFDRPEATPEGLSIIGNATHRELAREAVRKSQVLLKNKNSVLPLSKSANTIIIAGSSADNLGRQAGGWTTEWQGIDGNYGISGTTIFEAIKDTVSNDTDVEYNQQGDFSDGSKLADVGIVVVGEKPYAEGWGDIANPSLSPEDLSAIEKVKAKSKKIVIILVSGRPLNIKEYSKNWDAIIAAWLPGSEGQGVADVLFGDFSFTGTLPIVWERY</sequence>
<organism evidence="11 12">
    <name type="scientific">Candidatus Falkowbacteria bacterium RIFOXYC2_FULL_48_21</name>
    <dbReference type="NCBI Taxonomy" id="1798005"/>
    <lineage>
        <taxon>Bacteria</taxon>
        <taxon>Candidatus Falkowiibacteriota</taxon>
    </lineage>
</organism>
<feature type="transmembrane region" description="Helical" evidence="8">
    <location>
        <begin position="10"/>
        <end position="29"/>
    </location>
</feature>
<comment type="similarity">
    <text evidence="2 7">Belongs to the glycosyl hydrolase 3 family.</text>
</comment>
<dbReference type="InterPro" id="IPR002772">
    <property type="entry name" value="Glyco_hydro_3_C"/>
</dbReference>
<comment type="catalytic activity">
    <reaction evidence="1">
        <text>Hydrolysis of terminal, non-reducing beta-D-glucosyl residues with release of beta-D-glucose.</text>
        <dbReference type="EC" id="3.2.1.21"/>
    </reaction>
</comment>
<dbReference type="InterPro" id="IPR051915">
    <property type="entry name" value="Cellulose_Degrad_GH3"/>
</dbReference>
<dbReference type="PRINTS" id="PR00133">
    <property type="entry name" value="GLHYDRLASE3"/>
</dbReference>
<keyword evidence="8" id="KW-0812">Transmembrane</keyword>
<dbReference type="Proteomes" id="UP000178656">
    <property type="component" value="Unassembled WGS sequence"/>
</dbReference>
<dbReference type="AlphaFoldDB" id="A0A1F5TB11"/>
<comment type="caution">
    <text evidence="11">The sequence shown here is derived from an EMBL/GenBank/DDBJ whole genome shotgun (WGS) entry which is preliminary data.</text>
</comment>
<dbReference type="InterPro" id="IPR001764">
    <property type="entry name" value="Glyco_hydro_3_N"/>
</dbReference>
<dbReference type="SUPFAM" id="SSF52279">
    <property type="entry name" value="Beta-D-glucan exohydrolase, C-terminal domain"/>
    <property type="match status" value="1"/>
</dbReference>
<name>A0A1F5TB11_9BACT</name>
<keyword evidence="8" id="KW-1133">Transmembrane helix</keyword>
<evidence type="ECO:0000313" key="12">
    <source>
        <dbReference type="Proteomes" id="UP000178656"/>
    </source>
</evidence>
<dbReference type="InterPro" id="IPR017853">
    <property type="entry name" value="GH"/>
</dbReference>
<dbReference type="GO" id="GO:0009251">
    <property type="term" value="P:glucan catabolic process"/>
    <property type="evidence" value="ECO:0007669"/>
    <property type="project" value="TreeGrafter"/>
</dbReference>
<evidence type="ECO:0000256" key="6">
    <source>
        <dbReference type="ARBA" id="ARBA00023295"/>
    </source>
</evidence>
<evidence type="ECO:0000259" key="9">
    <source>
        <dbReference type="Pfam" id="PF00933"/>
    </source>
</evidence>
<evidence type="ECO:0000313" key="11">
    <source>
        <dbReference type="EMBL" id="OGF36150.1"/>
    </source>
</evidence>
<protein>
    <recommendedName>
        <fullName evidence="3">beta-glucosidase</fullName>
        <ecNumber evidence="3">3.2.1.21</ecNumber>
    </recommendedName>
</protein>
<evidence type="ECO:0000256" key="7">
    <source>
        <dbReference type="RuleBase" id="RU361161"/>
    </source>
</evidence>
<dbReference type="PANTHER" id="PTHR30620">
    <property type="entry name" value="PERIPLASMIC BETA-GLUCOSIDASE-RELATED"/>
    <property type="match status" value="1"/>
</dbReference>
<evidence type="ECO:0000259" key="10">
    <source>
        <dbReference type="Pfam" id="PF01915"/>
    </source>
</evidence>
<evidence type="ECO:0000256" key="5">
    <source>
        <dbReference type="ARBA" id="ARBA00022801"/>
    </source>
</evidence>